<keyword evidence="11" id="KW-0067">ATP-binding</keyword>
<evidence type="ECO:0000256" key="13">
    <source>
        <dbReference type="ARBA" id="ARBA00031452"/>
    </source>
</evidence>
<dbReference type="InterPro" id="IPR006083">
    <property type="entry name" value="PRK/URK"/>
</dbReference>
<dbReference type="InterPro" id="IPR027417">
    <property type="entry name" value="P-loop_NTPase"/>
</dbReference>
<evidence type="ECO:0000256" key="2">
    <source>
        <dbReference type="ARBA" id="ARBA00004690"/>
    </source>
</evidence>
<feature type="domain" description="Phosphoribulokinase/uridine kinase" evidence="16">
    <location>
        <begin position="4"/>
        <end position="189"/>
    </location>
</feature>
<dbReference type="HAMAP" id="MF_00551">
    <property type="entry name" value="Uridine_kinase"/>
    <property type="match status" value="1"/>
</dbReference>
<evidence type="ECO:0000256" key="10">
    <source>
        <dbReference type="ARBA" id="ARBA00022777"/>
    </source>
</evidence>
<dbReference type="CDD" id="cd02023">
    <property type="entry name" value="UMPK"/>
    <property type="match status" value="1"/>
</dbReference>
<evidence type="ECO:0000256" key="12">
    <source>
        <dbReference type="ARBA" id="ARBA00030641"/>
    </source>
</evidence>
<evidence type="ECO:0000256" key="11">
    <source>
        <dbReference type="ARBA" id="ARBA00022840"/>
    </source>
</evidence>
<evidence type="ECO:0000256" key="8">
    <source>
        <dbReference type="ARBA" id="ARBA00022679"/>
    </source>
</evidence>
<evidence type="ECO:0000313" key="17">
    <source>
        <dbReference type="EMBL" id="AGF93432.1"/>
    </source>
</evidence>
<evidence type="ECO:0000256" key="14">
    <source>
        <dbReference type="ARBA" id="ARBA00047436"/>
    </source>
</evidence>
<evidence type="ECO:0000256" key="9">
    <source>
        <dbReference type="ARBA" id="ARBA00022741"/>
    </source>
</evidence>
<evidence type="ECO:0000256" key="15">
    <source>
        <dbReference type="ARBA" id="ARBA00048909"/>
    </source>
</evidence>
<keyword evidence="8" id="KW-0808">Transferase</keyword>
<accession>M1Q2F3</accession>
<comment type="pathway">
    <text evidence="2">Pyrimidine metabolism; UMP biosynthesis via salvage pathway; UMP from uridine: step 1/1.</text>
</comment>
<evidence type="ECO:0000256" key="1">
    <source>
        <dbReference type="ARBA" id="ARBA00004496"/>
    </source>
</evidence>
<dbReference type="PRINTS" id="PR00988">
    <property type="entry name" value="URIDINKINASE"/>
</dbReference>
<proteinExistence type="inferred from homology"/>
<dbReference type="Gene3D" id="3.40.50.300">
    <property type="entry name" value="P-loop containing nucleotide triphosphate hydrolases"/>
    <property type="match status" value="1"/>
</dbReference>
<dbReference type="NCBIfam" id="TIGR00235">
    <property type="entry name" value="udk"/>
    <property type="match status" value="1"/>
</dbReference>
<organism evidence="17">
    <name type="scientific">uncultured organism</name>
    <dbReference type="NCBI Taxonomy" id="155900"/>
    <lineage>
        <taxon>unclassified sequences</taxon>
        <taxon>environmental samples</taxon>
    </lineage>
</organism>
<evidence type="ECO:0000259" key="16">
    <source>
        <dbReference type="Pfam" id="PF00485"/>
    </source>
</evidence>
<evidence type="ECO:0000256" key="7">
    <source>
        <dbReference type="ARBA" id="ARBA00022490"/>
    </source>
</evidence>
<dbReference type="GO" id="GO:0004849">
    <property type="term" value="F:uridine kinase activity"/>
    <property type="evidence" value="ECO:0007669"/>
    <property type="project" value="UniProtKB-EC"/>
</dbReference>
<dbReference type="NCBIfam" id="NF004018">
    <property type="entry name" value="PRK05480.1"/>
    <property type="match status" value="1"/>
</dbReference>
<dbReference type="SUPFAM" id="SSF52540">
    <property type="entry name" value="P-loop containing nucleoside triphosphate hydrolases"/>
    <property type="match status" value="1"/>
</dbReference>
<dbReference type="EC" id="2.7.1.48" evidence="5"/>
<keyword evidence="10 17" id="KW-0418">Kinase</keyword>
<gene>
    <name evidence="17" type="ORF">FLSS-26_0005</name>
</gene>
<dbReference type="UniPathway" id="UPA00574">
    <property type="reaction ID" value="UER00637"/>
</dbReference>
<protein>
    <recommendedName>
        <fullName evidence="6">Uridine kinase</fullName>
        <ecNumber evidence="5">2.7.1.48</ecNumber>
    </recommendedName>
    <alternativeName>
        <fullName evidence="12">Cytidine monophosphokinase</fullName>
    </alternativeName>
    <alternativeName>
        <fullName evidence="13">Uridine monophosphokinase</fullName>
    </alternativeName>
</protein>
<keyword evidence="9" id="KW-0547">Nucleotide-binding</keyword>
<dbReference type="AlphaFoldDB" id="M1Q2F3"/>
<dbReference type="InterPro" id="IPR000764">
    <property type="entry name" value="Uridine_kinase-like"/>
</dbReference>
<evidence type="ECO:0000256" key="6">
    <source>
        <dbReference type="ARBA" id="ARBA00021478"/>
    </source>
</evidence>
<dbReference type="EMBL" id="JX684092">
    <property type="protein sequence ID" value="AGF93432.1"/>
    <property type="molecule type" value="Genomic_DNA"/>
</dbReference>
<comment type="catalytic activity">
    <reaction evidence="14">
        <text>cytidine + ATP = CMP + ADP + H(+)</text>
        <dbReference type="Rhea" id="RHEA:24674"/>
        <dbReference type="ChEBI" id="CHEBI:15378"/>
        <dbReference type="ChEBI" id="CHEBI:17562"/>
        <dbReference type="ChEBI" id="CHEBI:30616"/>
        <dbReference type="ChEBI" id="CHEBI:60377"/>
        <dbReference type="ChEBI" id="CHEBI:456216"/>
        <dbReference type="EC" id="2.7.1.48"/>
    </reaction>
</comment>
<keyword evidence="7" id="KW-0963">Cytoplasm</keyword>
<sequence length="208" mass="23887">MILVGIAGGTGSGKTTLANTLIDTLEEENTIFIPHDNYYKDRSHLPFSERKNVNYDHPDAFETDLLVSHLKKLQADKTINMPQYDYSTHTRKDKTIEIKPKPVIIIEGILVLADEKLRNLFDIKLFVDTDSDIRILRRLKRDINDRNRTFESVYDQYLTTVKPMHEAFVEPSKSHADIIIPEGGMNDVANNLLLTKLESYIAERTVNK</sequence>
<comment type="subcellular location">
    <subcellularLocation>
        <location evidence="1">Cytoplasm</location>
    </subcellularLocation>
</comment>
<dbReference type="GO" id="GO:0005524">
    <property type="term" value="F:ATP binding"/>
    <property type="evidence" value="ECO:0007669"/>
    <property type="project" value="UniProtKB-KW"/>
</dbReference>
<dbReference type="GO" id="GO:0044206">
    <property type="term" value="P:UMP salvage"/>
    <property type="evidence" value="ECO:0007669"/>
    <property type="project" value="UniProtKB-UniPathway"/>
</dbReference>
<comment type="catalytic activity">
    <reaction evidence="15">
        <text>uridine + ATP = UMP + ADP + H(+)</text>
        <dbReference type="Rhea" id="RHEA:16825"/>
        <dbReference type="ChEBI" id="CHEBI:15378"/>
        <dbReference type="ChEBI" id="CHEBI:16704"/>
        <dbReference type="ChEBI" id="CHEBI:30616"/>
        <dbReference type="ChEBI" id="CHEBI:57865"/>
        <dbReference type="ChEBI" id="CHEBI:456216"/>
        <dbReference type="EC" id="2.7.1.48"/>
    </reaction>
</comment>
<comment type="pathway">
    <text evidence="3">Pyrimidine metabolism; CTP biosynthesis via salvage pathway; CTP from cytidine: step 1/3.</text>
</comment>
<evidence type="ECO:0000256" key="3">
    <source>
        <dbReference type="ARBA" id="ARBA00004784"/>
    </source>
</evidence>
<dbReference type="UniPathway" id="UPA00579">
    <property type="reaction ID" value="UER00640"/>
</dbReference>
<evidence type="ECO:0000256" key="5">
    <source>
        <dbReference type="ARBA" id="ARBA00012137"/>
    </source>
</evidence>
<dbReference type="Pfam" id="PF00485">
    <property type="entry name" value="PRK"/>
    <property type="match status" value="1"/>
</dbReference>
<dbReference type="PANTHER" id="PTHR10285">
    <property type="entry name" value="URIDINE KINASE"/>
    <property type="match status" value="1"/>
</dbReference>
<comment type="similarity">
    <text evidence="4">Belongs to the uridine kinase family.</text>
</comment>
<dbReference type="InterPro" id="IPR026008">
    <property type="entry name" value="Uridine_kinase"/>
</dbReference>
<reference evidence="17" key="1">
    <citation type="journal article" date="2013" name="Syst. Appl. Microbiol.">
        <title>New insights into the archaeal diversity of a hypersaline microbial mat obtained by a metagenomic approach.</title>
        <authorList>
            <person name="Lopez-Lopez A."/>
            <person name="Richter M."/>
            <person name="Pena A."/>
            <person name="Tamames J."/>
            <person name="Rossello-Mora R."/>
        </authorList>
    </citation>
    <scope>NUCLEOTIDE SEQUENCE</scope>
</reference>
<dbReference type="GO" id="GO:0044211">
    <property type="term" value="P:CTP salvage"/>
    <property type="evidence" value="ECO:0007669"/>
    <property type="project" value="UniProtKB-UniPathway"/>
</dbReference>
<name>M1Q2F3_9ZZZZ</name>
<evidence type="ECO:0000256" key="4">
    <source>
        <dbReference type="ARBA" id="ARBA00005408"/>
    </source>
</evidence>